<dbReference type="AlphaFoldDB" id="Q2SAT8"/>
<dbReference type="PROSITE" id="PS50042">
    <property type="entry name" value="CNMP_BINDING_3"/>
    <property type="match status" value="1"/>
</dbReference>
<dbReference type="EMBL" id="CP000155">
    <property type="protein sequence ID" value="ABC32236.1"/>
    <property type="molecule type" value="Genomic_DNA"/>
</dbReference>
<keyword evidence="2" id="KW-0418">Kinase</keyword>
<proteinExistence type="predicted"/>
<organism evidence="2 3">
    <name type="scientific">Hahella chejuensis (strain KCTC 2396)</name>
    <dbReference type="NCBI Taxonomy" id="349521"/>
    <lineage>
        <taxon>Bacteria</taxon>
        <taxon>Pseudomonadati</taxon>
        <taxon>Pseudomonadota</taxon>
        <taxon>Gammaproteobacteria</taxon>
        <taxon>Oceanospirillales</taxon>
        <taxon>Hahellaceae</taxon>
        <taxon>Hahella</taxon>
    </lineage>
</organism>
<dbReference type="KEGG" id="hch:HCH_05578"/>
<dbReference type="InterPro" id="IPR018490">
    <property type="entry name" value="cNMP-bd_dom_sf"/>
</dbReference>
<keyword evidence="2" id="KW-0808">Transferase</keyword>
<keyword evidence="3" id="KW-1185">Reference proteome</keyword>
<dbReference type="HOGENOM" id="CLU_075053_9_2_6"/>
<dbReference type="Gene3D" id="2.60.120.10">
    <property type="entry name" value="Jelly Rolls"/>
    <property type="match status" value="1"/>
</dbReference>
<dbReference type="Proteomes" id="UP000000238">
    <property type="component" value="Chromosome"/>
</dbReference>
<dbReference type="STRING" id="349521.HCH_05578"/>
<dbReference type="InterPro" id="IPR000595">
    <property type="entry name" value="cNMP-bd_dom"/>
</dbReference>
<reference evidence="2 3" key="1">
    <citation type="journal article" date="2005" name="Nucleic Acids Res.">
        <title>Genomic blueprint of Hahella chejuensis, a marine microbe producing an algicidal agent.</title>
        <authorList>
            <person name="Jeong H."/>
            <person name="Yim J.H."/>
            <person name="Lee C."/>
            <person name="Choi S.-H."/>
            <person name="Park Y.K."/>
            <person name="Yoon S.H."/>
            <person name="Hur C.-G."/>
            <person name="Kang H.-Y."/>
            <person name="Kim D."/>
            <person name="Lee H.H."/>
            <person name="Park K.H."/>
            <person name="Park S.-H."/>
            <person name="Park H.-S."/>
            <person name="Lee H.K."/>
            <person name="Oh T.K."/>
            <person name="Kim J.F."/>
        </authorList>
    </citation>
    <scope>NUCLEOTIDE SEQUENCE [LARGE SCALE GENOMIC DNA]</scope>
    <source>
        <strain evidence="2 3">KCTC 2396</strain>
    </source>
</reference>
<feature type="domain" description="Cyclic nucleotide-binding" evidence="1">
    <location>
        <begin position="17"/>
        <end position="121"/>
    </location>
</feature>
<dbReference type="CDD" id="cd00038">
    <property type="entry name" value="CAP_ED"/>
    <property type="match status" value="1"/>
</dbReference>
<dbReference type="RefSeq" id="WP_011399299.1">
    <property type="nucleotide sequence ID" value="NC_007645.1"/>
</dbReference>
<dbReference type="SUPFAM" id="SSF51206">
    <property type="entry name" value="cAMP-binding domain-like"/>
    <property type="match status" value="1"/>
</dbReference>
<accession>Q2SAT8</accession>
<gene>
    <name evidence="2" type="ordered locus">HCH_05578</name>
</gene>
<name>Q2SAT8_HAHCH</name>
<dbReference type="OrthoDB" id="9798104at2"/>
<evidence type="ECO:0000313" key="2">
    <source>
        <dbReference type="EMBL" id="ABC32236.1"/>
    </source>
</evidence>
<evidence type="ECO:0000259" key="1">
    <source>
        <dbReference type="PROSITE" id="PS50042"/>
    </source>
</evidence>
<protein>
    <submittedName>
        <fullName evidence="2">cAMP-binding protein-catabolite gene activator and regulatory subunit of cAMP-dependent protein kinase</fullName>
    </submittedName>
</protein>
<dbReference type="Pfam" id="PF00027">
    <property type="entry name" value="cNMP_binding"/>
    <property type="match status" value="1"/>
</dbReference>
<dbReference type="eggNOG" id="COG0664">
    <property type="taxonomic scope" value="Bacteria"/>
</dbReference>
<evidence type="ECO:0000313" key="3">
    <source>
        <dbReference type="Proteomes" id="UP000000238"/>
    </source>
</evidence>
<dbReference type="GO" id="GO:0016301">
    <property type="term" value="F:kinase activity"/>
    <property type="evidence" value="ECO:0007669"/>
    <property type="project" value="UniProtKB-KW"/>
</dbReference>
<sequence length="198" mass="22805">MNQREIERSFLDFLKQSFNLIDALELTDLDLQGEVRCYRKGELLIQQGRPAPKLFYFAKGFARYVCVSPEGKEFTQSFACSPNIAGSTRAMVRNAPALFSIEALDDILCLELEWSHFSQSLQRHPGLLATYTKMLEALFIGKEERIYGFVQLTAEQRYLNFLEQNPQLKDKIPLQYIASYIGITPVALSRIRKKLRLD</sequence>
<dbReference type="InterPro" id="IPR014710">
    <property type="entry name" value="RmlC-like_jellyroll"/>
</dbReference>